<dbReference type="EMBL" id="BBMS01000058">
    <property type="protein sequence ID" value="GAL29172.1"/>
    <property type="molecule type" value="Genomic_DNA"/>
</dbReference>
<dbReference type="Proteomes" id="UP000029223">
    <property type="component" value="Unassembled WGS sequence"/>
</dbReference>
<comment type="caution">
    <text evidence="2">The sequence shown here is derived from an EMBL/GenBank/DDBJ whole genome shotgun (WGS) entry which is preliminary data.</text>
</comment>
<evidence type="ECO:0000313" key="2">
    <source>
        <dbReference type="EMBL" id="GAL29172.1"/>
    </source>
</evidence>
<organism evidence="2 3">
    <name type="scientific">Vibrio variabilis</name>
    <dbReference type="NCBI Taxonomy" id="990271"/>
    <lineage>
        <taxon>Bacteria</taxon>
        <taxon>Pseudomonadati</taxon>
        <taxon>Pseudomonadota</taxon>
        <taxon>Gammaproteobacteria</taxon>
        <taxon>Vibrionales</taxon>
        <taxon>Vibrionaceae</taxon>
        <taxon>Vibrio</taxon>
    </lineage>
</organism>
<feature type="transmembrane region" description="Helical" evidence="1">
    <location>
        <begin position="29"/>
        <end position="51"/>
    </location>
</feature>
<gene>
    <name evidence="2" type="ORF">JCM19239_2763</name>
</gene>
<keyword evidence="1" id="KW-0812">Transmembrane</keyword>
<evidence type="ECO:0000313" key="3">
    <source>
        <dbReference type="Proteomes" id="UP000029223"/>
    </source>
</evidence>
<reference evidence="3" key="2">
    <citation type="submission" date="2014-09" db="EMBL/GenBank/DDBJ databases">
        <authorList>
            <consortium name="NBRP consortium"/>
            <person name="Sawabe T."/>
            <person name="Meirelles P."/>
            <person name="Nakanishi M."/>
            <person name="Sayaka M."/>
            <person name="Hattori M."/>
            <person name="Ohkuma M."/>
        </authorList>
    </citation>
    <scope>NUCLEOTIDE SEQUENCE [LARGE SCALE GENOMIC DNA]</scope>
    <source>
        <strain evidence="3">JCM 19239</strain>
    </source>
</reference>
<reference evidence="3" key="1">
    <citation type="submission" date="2014-09" db="EMBL/GenBank/DDBJ databases">
        <title>Vibrio variabilis JCM 19239. (C206) whole genome shotgun sequence.</title>
        <authorList>
            <person name="Sawabe T."/>
            <person name="Meirelles P."/>
            <person name="Nakanishi M."/>
            <person name="Sayaka M."/>
            <person name="Hattori M."/>
            <person name="Ohkuma M."/>
        </authorList>
    </citation>
    <scope>NUCLEOTIDE SEQUENCE [LARGE SCALE GENOMIC DNA]</scope>
    <source>
        <strain evidence="3">JCM 19239</strain>
    </source>
</reference>
<keyword evidence="1" id="KW-1133">Transmembrane helix</keyword>
<keyword evidence="3" id="KW-1185">Reference proteome</keyword>
<proteinExistence type="predicted"/>
<keyword evidence="1" id="KW-0472">Membrane</keyword>
<protein>
    <submittedName>
        <fullName evidence="2">Uncharacterized protein</fullName>
    </submittedName>
</protein>
<sequence length="73" mass="8283">MFPVIIFLIAYLFKVVVVGQSFYAGDTESYLRIATNDGVILFTFILLAIAVRNLSLPWSLLVKELCLLFFFST</sequence>
<name>A0ABQ0JK90_9VIBR</name>
<accession>A0ABQ0JK90</accession>
<evidence type="ECO:0000256" key="1">
    <source>
        <dbReference type="SAM" id="Phobius"/>
    </source>
</evidence>